<dbReference type="AlphaFoldDB" id="J0CXU1"/>
<sequence length="474" mass="54100">LLPSTPLSPSTQSAAQPARKLVLSEAAGADENDEFGVLEWEEEDTLEEARLRAPWVVCNWEGDWEPWVETQGPGEEEDSWAPTVTTQAASRANFRCRWRTQRDEETAAAKQPQQLTVSDTKRTELSGKVYKVLTAETVPRWFPTPLHSAANAALTIDRRLLDNTGRAYPVPRWAAREGELHRVPVVTWLASASTKNTADALRRWPGMRVYVIWEMLSNPLSLMRGLSGGDWREMLKGKVKDDQAARLVSELGLDAAFEMDDGENMPRALRLRDVHSLDQFTAQLPVNSSGKKDVWKNVVEVVTERQTFELCDLPPATASDEERLEHLSTKILVWDIVEHDFRHTLVAFDMYLQSIYPKHPLLAAEEPQARYRQVQRCWGSDGMMVKDENWLTSQFPERRAPSLFCFAQLMSTWPNTEELLSGWSKYLCNDTLSVPDPAGDEFRALEAEAWRCYAQIFYFYRQRAPVLPFMRPAV</sequence>
<dbReference type="OrthoDB" id="2634326at2759"/>
<dbReference type="InParanoid" id="J0CXU1"/>
<evidence type="ECO:0000313" key="2">
    <source>
        <dbReference type="Proteomes" id="UP000006514"/>
    </source>
</evidence>
<organism evidence="1 2">
    <name type="scientific">Auricularia subglabra (strain TFB-10046 / SS5)</name>
    <name type="common">White-rot fungus</name>
    <name type="synonym">Auricularia delicata (strain TFB10046)</name>
    <dbReference type="NCBI Taxonomy" id="717982"/>
    <lineage>
        <taxon>Eukaryota</taxon>
        <taxon>Fungi</taxon>
        <taxon>Dikarya</taxon>
        <taxon>Basidiomycota</taxon>
        <taxon>Agaricomycotina</taxon>
        <taxon>Agaricomycetes</taxon>
        <taxon>Auriculariales</taxon>
        <taxon>Auriculariaceae</taxon>
        <taxon>Auricularia</taxon>
    </lineage>
</organism>
<dbReference type="KEGG" id="adl:AURDEDRAFT_175081"/>
<proteinExistence type="predicted"/>
<keyword evidence="2" id="KW-1185">Reference proteome</keyword>
<feature type="non-terminal residue" evidence="1">
    <location>
        <position position="1"/>
    </location>
</feature>
<reference evidence="2" key="1">
    <citation type="journal article" date="2012" name="Science">
        <title>The Paleozoic origin of enzymatic lignin decomposition reconstructed from 31 fungal genomes.</title>
        <authorList>
            <person name="Floudas D."/>
            <person name="Binder M."/>
            <person name="Riley R."/>
            <person name="Barry K."/>
            <person name="Blanchette R.A."/>
            <person name="Henrissat B."/>
            <person name="Martinez A.T."/>
            <person name="Otillar R."/>
            <person name="Spatafora J.W."/>
            <person name="Yadav J.S."/>
            <person name="Aerts A."/>
            <person name="Benoit I."/>
            <person name="Boyd A."/>
            <person name="Carlson A."/>
            <person name="Copeland A."/>
            <person name="Coutinho P.M."/>
            <person name="de Vries R.P."/>
            <person name="Ferreira P."/>
            <person name="Findley K."/>
            <person name="Foster B."/>
            <person name="Gaskell J."/>
            <person name="Glotzer D."/>
            <person name="Gorecki P."/>
            <person name="Heitman J."/>
            <person name="Hesse C."/>
            <person name="Hori C."/>
            <person name="Igarashi K."/>
            <person name="Jurgens J.A."/>
            <person name="Kallen N."/>
            <person name="Kersten P."/>
            <person name="Kohler A."/>
            <person name="Kuees U."/>
            <person name="Kumar T.K.A."/>
            <person name="Kuo A."/>
            <person name="LaButti K."/>
            <person name="Larrondo L.F."/>
            <person name="Lindquist E."/>
            <person name="Ling A."/>
            <person name="Lombard V."/>
            <person name="Lucas S."/>
            <person name="Lundell T."/>
            <person name="Martin R."/>
            <person name="McLaughlin D.J."/>
            <person name="Morgenstern I."/>
            <person name="Morin E."/>
            <person name="Murat C."/>
            <person name="Nagy L.G."/>
            <person name="Nolan M."/>
            <person name="Ohm R.A."/>
            <person name="Patyshakuliyeva A."/>
            <person name="Rokas A."/>
            <person name="Ruiz-Duenas F.J."/>
            <person name="Sabat G."/>
            <person name="Salamov A."/>
            <person name="Samejima M."/>
            <person name="Schmutz J."/>
            <person name="Slot J.C."/>
            <person name="St John F."/>
            <person name="Stenlid J."/>
            <person name="Sun H."/>
            <person name="Sun S."/>
            <person name="Syed K."/>
            <person name="Tsang A."/>
            <person name="Wiebenga A."/>
            <person name="Young D."/>
            <person name="Pisabarro A."/>
            <person name="Eastwood D.C."/>
            <person name="Martin F."/>
            <person name="Cullen D."/>
            <person name="Grigoriev I.V."/>
            <person name="Hibbett D.S."/>
        </authorList>
    </citation>
    <scope>NUCLEOTIDE SEQUENCE [LARGE SCALE GENOMIC DNA]</scope>
    <source>
        <strain evidence="2">TFB10046</strain>
    </source>
</reference>
<dbReference type="EMBL" id="JH687878">
    <property type="protein sequence ID" value="EJD35805.1"/>
    <property type="molecule type" value="Genomic_DNA"/>
</dbReference>
<accession>J0CXU1</accession>
<dbReference type="Proteomes" id="UP000006514">
    <property type="component" value="Unassembled WGS sequence"/>
</dbReference>
<gene>
    <name evidence="1" type="ORF">AURDEDRAFT_175081</name>
</gene>
<name>J0CXU1_AURST</name>
<evidence type="ECO:0000313" key="1">
    <source>
        <dbReference type="EMBL" id="EJD35805.1"/>
    </source>
</evidence>
<protein>
    <submittedName>
        <fullName evidence="1">Uncharacterized protein</fullName>
    </submittedName>
</protein>